<evidence type="ECO:0000313" key="3">
    <source>
        <dbReference type="EMBL" id="CAK0821305.1"/>
    </source>
</evidence>
<comment type="caution">
    <text evidence="3">The sequence shown here is derived from an EMBL/GenBank/DDBJ whole genome shotgun (WGS) entry which is preliminary data.</text>
</comment>
<evidence type="ECO:0000256" key="1">
    <source>
        <dbReference type="SAM" id="Phobius"/>
    </source>
</evidence>
<feature type="transmembrane region" description="Helical" evidence="1">
    <location>
        <begin position="575"/>
        <end position="594"/>
    </location>
</feature>
<sequence length="708" mass="78432">MVPRARFFGLVVIQSSCWLCEAGVTCDASWCSDFLTDCWAGAETQPCSCERGTARVLDRPPPLAGYSQRLHRYTCCVEHGSDNVSLLGAGVPHPARFTFHRDFCGNYDSAYMRGSCVFAVLLCAVGAVFVAGGRRQFLASKRSIEIEGEDDNFENSITLSDGSQLHHSIPPQNWCVKREDLQQFRRLVRRAVLDGRIQPTQRDPFDPAENEIGPSVHTVCEQYVVPTTSRAGNMSWALMLHPEGLQCDLFISHSWEEGVYELLDKIIYSWPAGKQHAYVCFLSNPQNLGIADLLSRPSDSPFAHALRSAKDIMVVSNRKGSVYSRIWCTYEAYVAYNFDKKIFCASRPVPGLWPREIFQSGVCIVGVSIGATFWLIIVFLGLDHLGYYFQCLLIALAIGTTVAYTVQRKRPASLACRRCCAVAAFFANACLAFTWQMDITFPMNWVGILITIIYGMCLEADRLWAVEAAQEKVNLSSGYTGHVRDARCSVPEDGEQIRSELHGQESAVDHCVEVLIHTGLSTRHLRDAAERAGRLGNVSNWYTASVVAQAGGIWVWLPAHSVWWGDSCTFDHGATAYLCVLEGVTWFVLFGCSVGVDRRAFAAKSLLTMMICLAAHMYSACAMMITCSLFAGPFVLTLSFAGPANVARVPLAGRMMVRFFLGDWDACSPCARGAQTCSVELQRRVCSERADDDPADVYGRREDEAMCI</sequence>
<feature type="transmembrane region" description="Helical" evidence="1">
    <location>
        <begin position="110"/>
        <end position="132"/>
    </location>
</feature>
<reference evidence="3" key="1">
    <citation type="submission" date="2023-10" db="EMBL/GenBank/DDBJ databases">
        <authorList>
            <person name="Chen Y."/>
            <person name="Shah S."/>
            <person name="Dougan E. K."/>
            <person name="Thang M."/>
            <person name="Chan C."/>
        </authorList>
    </citation>
    <scope>NUCLEOTIDE SEQUENCE [LARGE SCALE GENOMIC DNA]</scope>
</reference>
<feature type="transmembrane region" description="Helical" evidence="1">
    <location>
        <begin position="441"/>
        <end position="458"/>
    </location>
</feature>
<evidence type="ECO:0000256" key="2">
    <source>
        <dbReference type="SAM" id="SignalP"/>
    </source>
</evidence>
<feature type="transmembrane region" description="Helical" evidence="1">
    <location>
        <begin position="357"/>
        <end position="381"/>
    </location>
</feature>
<feature type="transmembrane region" description="Helical" evidence="1">
    <location>
        <begin position="541"/>
        <end position="563"/>
    </location>
</feature>
<gene>
    <name evidence="3" type="ORF">PCOR1329_LOCUS22658</name>
</gene>
<proteinExistence type="predicted"/>
<keyword evidence="1" id="KW-1133">Transmembrane helix</keyword>
<organism evidence="3 4">
    <name type="scientific">Prorocentrum cordatum</name>
    <dbReference type="NCBI Taxonomy" id="2364126"/>
    <lineage>
        <taxon>Eukaryota</taxon>
        <taxon>Sar</taxon>
        <taxon>Alveolata</taxon>
        <taxon>Dinophyceae</taxon>
        <taxon>Prorocentrales</taxon>
        <taxon>Prorocentraceae</taxon>
        <taxon>Prorocentrum</taxon>
    </lineage>
</organism>
<evidence type="ECO:0000313" key="4">
    <source>
        <dbReference type="Proteomes" id="UP001189429"/>
    </source>
</evidence>
<keyword evidence="2" id="KW-0732">Signal</keyword>
<feature type="transmembrane region" description="Helical" evidence="1">
    <location>
        <begin position="418"/>
        <end position="435"/>
    </location>
</feature>
<dbReference type="Proteomes" id="UP001189429">
    <property type="component" value="Unassembled WGS sequence"/>
</dbReference>
<feature type="transmembrane region" description="Helical" evidence="1">
    <location>
        <begin position="387"/>
        <end position="406"/>
    </location>
</feature>
<accession>A0ABN9RW48</accession>
<name>A0ABN9RW48_9DINO</name>
<dbReference type="EMBL" id="CAUYUJ010007593">
    <property type="protein sequence ID" value="CAK0821305.1"/>
    <property type="molecule type" value="Genomic_DNA"/>
</dbReference>
<feature type="signal peptide" evidence="2">
    <location>
        <begin position="1"/>
        <end position="22"/>
    </location>
</feature>
<protein>
    <submittedName>
        <fullName evidence="3">Uncharacterized protein</fullName>
    </submittedName>
</protein>
<keyword evidence="1" id="KW-0472">Membrane</keyword>
<keyword evidence="4" id="KW-1185">Reference proteome</keyword>
<keyword evidence="1" id="KW-0812">Transmembrane</keyword>
<feature type="chain" id="PRO_5047480142" evidence="2">
    <location>
        <begin position="23"/>
        <end position="708"/>
    </location>
</feature>